<dbReference type="EMBL" id="JACTNZ010000008">
    <property type="protein sequence ID" value="KAG5534535.1"/>
    <property type="molecule type" value="Genomic_DNA"/>
</dbReference>
<evidence type="ECO:0000313" key="1">
    <source>
        <dbReference type="EMBL" id="KAG5534535.1"/>
    </source>
</evidence>
<accession>A0AAV6J2N2</accession>
<gene>
    <name evidence="1" type="ORF">RHGRI_022602</name>
</gene>
<keyword evidence="2" id="KW-1185">Reference proteome</keyword>
<protein>
    <submittedName>
        <fullName evidence="1">Uncharacterized protein</fullName>
    </submittedName>
</protein>
<organism evidence="1 2">
    <name type="scientific">Rhododendron griersonianum</name>
    <dbReference type="NCBI Taxonomy" id="479676"/>
    <lineage>
        <taxon>Eukaryota</taxon>
        <taxon>Viridiplantae</taxon>
        <taxon>Streptophyta</taxon>
        <taxon>Embryophyta</taxon>
        <taxon>Tracheophyta</taxon>
        <taxon>Spermatophyta</taxon>
        <taxon>Magnoliopsida</taxon>
        <taxon>eudicotyledons</taxon>
        <taxon>Gunneridae</taxon>
        <taxon>Pentapetalae</taxon>
        <taxon>asterids</taxon>
        <taxon>Ericales</taxon>
        <taxon>Ericaceae</taxon>
        <taxon>Ericoideae</taxon>
        <taxon>Rhodoreae</taxon>
        <taxon>Rhododendron</taxon>
    </lineage>
</organism>
<sequence>MRSLFSLASLPHSLDKRVPKKNSNRSVVAQLCHKVIQPWHFLLSYICGKPSLSKFTRDEPSLCPYVGARFDLTGGPHDSA</sequence>
<evidence type="ECO:0000313" key="2">
    <source>
        <dbReference type="Proteomes" id="UP000823749"/>
    </source>
</evidence>
<name>A0AAV6J2N2_9ERIC</name>
<comment type="caution">
    <text evidence="1">The sequence shown here is derived from an EMBL/GenBank/DDBJ whole genome shotgun (WGS) entry which is preliminary data.</text>
</comment>
<dbReference type="Proteomes" id="UP000823749">
    <property type="component" value="Chromosome 8"/>
</dbReference>
<dbReference type="AlphaFoldDB" id="A0AAV6J2N2"/>
<reference evidence="1" key="1">
    <citation type="submission" date="2020-08" db="EMBL/GenBank/DDBJ databases">
        <title>Plant Genome Project.</title>
        <authorList>
            <person name="Zhang R.-G."/>
        </authorList>
    </citation>
    <scope>NUCLEOTIDE SEQUENCE</scope>
    <source>
        <strain evidence="1">WSP0</strain>
        <tissue evidence="1">Leaf</tissue>
    </source>
</reference>
<proteinExistence type="predicted"/>